<reference evidence="2" key="1">
    <citation type="submission" date="2022-11" db="UniProtKB">
        <authorList>
            <consortium name="WormBaseParasite"/>
        </authorList>
    </citation>
    <scope>IDENTIFICATION</scope>
</reference>
<organism evidence="1 2">
    <name type="scientific">Panagrolaimus sp. PS1159</name>
    <dbReference type="NCBI Taxonomy" id="55785"/>
    <lineage>
        <taxon>Eukaryota</taxon>
        <taxon>Metazoa</taxon>
        <taxon>Ecdysozoa</taxon>
        <taxon>Nematoda</taxon>
        <taxon>Chromadorea</taxon>
        <taxon>Rhabditida</taxon>
        <taxon>Tylenchina</taxon>
        <taxon>Panagrolaimomorpha</taxon>
        <taxon>Panagrolaimoidea</taxon>
        <taxon>Panagrolaimidae</taxon>
        <taxon>Panagrolaimus</taxon>
    </lineage>
</organism>
<dbReference type="Proteomes" id="UP000887580">
    <property type="component" value="Unplaced"/>
</dbReference>
<name>A0AC35FY02_9BILA</name>
<proteinExistence type="predicted"/>
<dbReference type="WBParaSite" id="PS1159_v2.g2192.t1">
    <property type="protein sequence ID" value="PS1159_v2.g2192.t1"/>
    <property type="gene ID" value="PS1159_v2.g2192"/>
</dbReference>
<evidence type="ECO:0000313" key="1">
    <source>
        <dbReference type="Proteomes" id="UP000887580"/>
    </source>
</evidence>
<protein>
    <submittedName>
        <fullName evidence="2">Serine hydrolase FSH domain-containing protein</fullName>
    </submittedName>
</protein>
<evidence type="ECO:0000313" key="2">
    <source>
        <dbReference type="WBParaSite" id="PS1159_v2.g2192.t1"/>
    </source>
</evidence>
<accession>A0AC35FY02</accession>
<sequence length="219" mass="24284">MTSLHFRILCLHGYRQDSTAMRLKMGGFRKAFKKSEFIYVDAPNIVPGEDLSNGKSLSWFNNCSDGSFKYDANGSPEGFDNSCKILDDCLAKNGRFDIILGFSQGASMAALYIAKRSLEGRIPFKAAILVSGFISNVEALQYLSQQDISIPSFHVYSKNDNIIPPSASEEFMERFCKSRVLIHEGGHGFPSGSILKPAIGEFFEWVTLLTEEESSSYAS</sequence>